<dbReference type="InterPro" id="IPR025637">
    <property type="entry name" value="DUF4333"/>
</dbReference>
<evidence type="ECO:0000256" key="1">
    <source>
        <dbReference type="SAM" id="SignalP"/>
    </source>
</evidence>
<dbReference type="Proteomes" id="UP001183222">
    <property type="component" value="Unassembled WGS sequence"/>
</dbReference>
<sequence>MVSRRSLLTLAVGAALTVTACGSDAVFLRERSDTLSAEEVATAAEDALERGVGARPEISCPEELAKEEGATTRCTLTAEDDSVQYGVTVTIASADGRNRISVEVDDEPLG</sequence>
<feature type="signal peptide" evidence="1">
    <location>
        <begin position="1"/>
        <end position="20"/>
    </location>
</feature>
<dbReference type="Pfam" id="PF14230">
    <property type="entry name" value="DUF4333"/>
    <property type="match status" value="1"/>
</dbReference>
<dbReference type="RefSeq" id="WP_311346973.1">
    <property type="nucleotide sequence ID" value="NZ_JAVREI010000021.1"/>
</dbReference>
<accession>A0ABU2KDC5</accession>
<evidence type="ECO:0000259" key="2">
    <source>
        <dbReference type="Pfam" id="PF14230"/>
    </source>
</evidence>
<feature type="chain" id="PRO_5046707312" evidence="1">
    <location>
        <begin position="21"/>
        <end position="110"/>
    </location>
</feature>
<reference evidence="4" key="1">
    <citation type="submission" date="2023-07" db="EMBL/GenBank/DDBJ databases">
        <title>30 novel species of actinomycetes from the DSMZ collection.</title>
        <authorList>
            <person name="Nouioui I."/>
        </authorList>
    </citation>
    <scope>NUCLEOTIDE SEQUENCE [LARGE SCALE GENOMIC DNA]</scope>
    <source>
        <strain evidence="4">DSM 46792</strain>
    </source>
</reference>
<comment type="caution">
    <text evidence="3">The sequence shown here is derived from an EMBL/GenBank/DDBJ whole genome shotgun (WGS) entry which is preliminary data.</text>
</comment>
<evidence type="ECO:0000313" key="3">
    <source>
        <dbReference type="EMBL" id="MDT0278174.1"/>
    </source>
</evidence>
<proteinExistence type="predicted"/>
<evidence type="ECO:0000313" key="4">
    <source>
        <dbReference type="Proteomes" id="UP001183222"/>
    </source>
</evidence>
<keyword evidence="1" id="KW-0732">Signal</keyword>
<keyword evidence="4" id="KW-1185">Reference proteome</keyword>
<dbReference type="PROSITE" id="PS51257">
    <property type="entry name" value="PROKAR_LIPOPROTEIN"/>
    <property type="match status" value="1"/>
</dbReference>
<gene>
    <name evidence="3" type="ORF">RM425_19920</name>
</gene>
<name>A0ABU2KDC5_9ACTN</name>
<dbReference type="EMBL" id="JAVREI010000021">
    <property type="protein sequence ID" value="MDT0278174.1"/>
    <property type="molecule type" value="Genomic_DNA"/>
</dbReference>
<organism evidence="3 4">
    <name type="scientific">Blastococcus goldschmidtiae</name>
    <dbReference type="NCBI Taxonomy" id="3075546"/>
    <lineage>
        <taxon>Bacteria</taxon>
        <taxon>Bacillati</taxon>
        <taxon>Actinomycetota</taxon>
        <taxon>Actinomycetes</taxon>
        <taxon>Geodermatophilales</taxon>
        <taxon>Geodermatophilaceae</taxon>
        <taxon>Blastococcus</taxon>
    </lineage>
</organism>
<feature type="domain" description="DUF4333" evidence="2">
    <location>
        <begin position="20"/>
        <end position="96"/>
    </location>
</feature>
<protein>
    <submittedName>
        <fullName evidence="3">DUF4333 domain-containing protein</fullName>
    </submittedName>
</protein>